<dbReference type="EMBL" id="JBHSIT010000006">
    <property type="protein sequence ID" value="MFC4910130.1"/>
    <property type="molecule type" value="Genomic_DNA"/>
</dbReference>
<feature type="domain" description="Mycothiol-dependent maleylpyruvate isomerase metal-binding" evidence="1">
    <location>
        <begin position="17"/>
        <end position="106"/>
    </location>
</feature>
<dbReference type="Proteomes" id="UP001595872">
    <property type="component" value="Unassembled WGS sequence"/>
</dbReference>
<dbReference type="InterPro" id="IPR017517">
    <property type="entry name" value="Maleyloyr_isom"/>
</dbReference>
<comment type="caution">
    <text evidence="2">The sequence shown here is derived from an EMBL/GenBank/DDBJ whole genome shotgun (WGS) entry which is preliminary data.</text>
</comment>
<dbReference type="SUPFAM" id="SSF109854">
    <property type="entry name" value="DinB/YfiT-like putative metalloenzymes"/>
    <property type="match status" value="1"/>
</dbReference>
<dbReference type="RefSeq" id="WP_378258184.1">
    <property type="nucleotide sequence ID" value="NZ_JBHSIT010000006.1"/>
</dbReference>
<evidence type="ECO:0000313" key="3">
    <source>
        <dbReference type="Proteomes" id="UP001595872"/>
    </source>
</evidence>
<organism evidence="2 3">
    <name type="scientific">Actinomadura gamaensis</name>
    <dbReference type="NCBI Taxonomy" id="1763541"/>
    <lineage>
        <taxon>Bacteria</taxon>
        <taxon>Bacillati</taxon>
        <taxon>Actinomycetota</taxon>
        <taxon>Actinomycetes</taxon>
        <taxon>Streptosporangiales</taxon>
        <taxon>Thermomonosporaceae</taxon>
        <taxon>Actinomadura</taxon>
    </lineage>
</organism>
<gene>
    <name evidence="2" type="ORF">ACFPCY_22635</name>
</gene>
<proteinExistence type="predicted"/>
<reference evidence="3" key="1">
    <citation type="journal article" date="2019" name="Int. J. Syst. Evol. Microbiol.">
        <title>The Global Catalogue of Microorganisms (GCM) 10K type strain sequencing project: providing services to taxonomists for standard genome sequencing and annotation.</title>
        <authorList>
            <consortium name="The Broad Institute Genomics Platform"/>
            <consortium name="The Broad Institute Genome Sequencing Center for Infectious Disease"/>
            <person name="Wu L."/>
            <person name="Ma J."/>
        </authorList>
    </citation>
    <scope>NUCLEOTIDE SEQUENCE [LARGE SCALE GENOMIC DNA]</scope>
    <source>
        <strain evidence="3">KLKA75</strain>
    </source>
</reference>
<evidence type="ECO:0000313" key="2">
    <source>
        <dbReference type="EMBL" id="MFC4910130.1"/>
    </source>
</evidence>
<keyword evidence="2" id="KW-0413">Isomerase</keyword>
<dbReference type="InterPro" id="IPR034660">
    <property type="entry name" value="DinB/YfiT-like"/>
</dbReference>
<dbReference type="InterPro" id="IPR024344">
    <property type="entry name" value="MDMPI_metal-binding"/>
</dbReference>
<dbReference type="Pfam" id="PF11716">
    <property type="entry name" value="MDMPI_N"/>
    <property type="match status" value="1"/>
</dbReference>
<dbReference type="Gene3D" id="1.20.120.450">
    <property type="entry name" value="dinb family like domain"/>
    <property type="match status" value="1"/>
</dbReference>
<dbReference type="GO" id="GO:0016853">
    <property type="term" value="F:isomerase activity"/>
    <property type="evidence" value="ECO:0007669"/>
    <property type="project" value="UniProtKB-KW"/>
</dbReference>
<name>A0ABV9U129_9ACTN</name>
<keyword evidence="3" id="KW-1185">Reference proteome</keyword>
<protein>
    <submittedName>
        <fullName evidence="2">Maleylpyruvate isomerase family mycothiol-dependent enzyme</fullName>
    </submittedName>
</protein>
<sequence length="217" mass="23655">MIARSRMDRTAMWTVVERERSGLADLLSSLDDRQWACPSLCAGWTVREVAAHLTLGPRMGVRAALIEFVRARGDFDRMVDGTARREARRPVGQICAELRRASTSRHLAPGQSLADAMLDVLVHGQDIAVPLGVERPMPPEPARLSADHVLRRGFPFHARRRLGGLRLTATDVDWSTGEGPRVAGPIAALLLLLTGRTDAALPRLEGPGLDALPRPVS</sequence>
<dbReference type="NCBIfam" id="TIGR03083">
    <property type="entry name" value="maleylpyruvate isomerase family mycothiol-dependent enzyme"/>
    <property type="match status" value="1"/>
</dbReference>
<accession>A0ABV9U129</accession>
<evidence type="ECO:0000259" key="1">
    <source>
        <dbReference type="Pfam" id="PF11716"/>
    </source>
</evidence>